<dbReference type="PANTHER" id="PTHR43364">
    <property type="entry name" value="NADH-SPECIFIC METHYLGLYOXAL REDUCTASE-RELATED"/>
    <property type="match status" value="1"/>
</dbReference>
<evidence type="ECO:0000313" key="4">
    <source>
        <dbReference type="EMBL" id="SHH92779.1"/>
    </source>
</evidence>
<dbReference type="GO" id="GO:0005829">
    <property type="term" value="C:cytosol"/>
    <property type="evidence" value="ECO:0007669"/>
    <property type="project" value="TreeGrafter"/>
</dbReference>
<reference evidence="5" key="2">
    <citation type="submission" date="2016-11" db="EMBL/GenBank/DDBJ databases">
        <authorList>
            <person name="Varghese N."/>
            <person name="Submissions S."/>
        </authorList>
    </citation>
    <scope>NUCLEOTIDE SEQUENCE [LARGE SCALE GENOMIC DNA]</scope>
    <source>
        <strain evidence="5">DSM 19859</strain>
    </source>
</reference>
<dbReference type="InterPro" id="IPR023210">
    <property type="entry name" value="NADP_OxRdtase_dom"/>
</dbReference>
<dbReference type="EMBL" id="QOVN01000001">
    <property type="protein sequence ID" value="RXG31600.1"/>
    <property type="molecule type" value="Genomic_DNA"/>
</dbReference>
<evidence type="ECO:0000256" key="1">
    <source>
        <dbReference type="ARBA" id="ARBA00023002"/>
    </source>
</evidence>
<dbReference type="PANTHER" id="PTHR43364:SF4">
    <property type="entry name" value="NAD(P)-LINKED OXIDOREDUCTASE SUPERFAMILY PROTEIN"/>
    <property type="match status" value="1"/>
</dbReference>
<dbReference type="FunFam" id="3.20.20.100:FF:000004">
    <property type="entry name" value="Oxidoreductase, aldo/keto reductase"/>
    <property type="match status" value="1"/>
</dbReference>
<dbReference type="OrthoDB" id="9773828at2"/>
<dbReference type="GO" id="GO:0016491">
    <property type="term" value="F:oxidoreductase activity"/>
    <property type="evidence" value="ECO:0007669"/>
    <property type="project" value="UniProtKB-KW"/>
</dbReference>
<dbReference type="InterPro" id="IPR050523">
    <property type="entry name" value="AKR_Detox_Biosynth"/>
</dbReference>
<dbReference type="AlphaFoldDB" id="A0A1M5WYT8"/>
<accession>A0A1M5WYT8</accession>
<sequence length="340" mass="37714">MKFNYVGDTGLMVSELCFGTMTFGGVDAGTWSQIASVPQKEVNQMLKAVFDAGINFIDTANVYSFGQSEQLLGQGLKDLGINRDEVVVATKVLGPMSESPNDVGLSRYHIFNSVDASLKRLQLDHIDILYVHGVDAKVPVEQILQSLNDIVATGKVRYIAICNWPAWMVAKAQAIAAHKGWQKFIGLQYYYSAVSRDIETELVPMAQDHNLAIFPWSPLAGGFLTGKYSREGSSEKGSRRADFDFPPIDKDKAFNLVDVMQELATVHQVSVAEIALAWVRHQKGVTSTIIGAKTIDQLQSNIKSTKINLSKENLEKIDAVSPKPKLYPGWMVQRQSRYRQ</sequence>
<dbReference type="InterPro" id="IPR036812">
    <property type="entry name" value="NAD(P)_OxRdtase_dom_sf"/>
</dbReference>
<dbReference type="RefSeq" id="WP_072981706.1">
    <property type="nucleotide sequence ID" value="NZ_FQXT01000002.1"/>
</dbReference>
<dbReference type="SUPFAM" id="SSF51430">
    <property type="entry name" value="NAD(P)-linked oxidoreductase"/>
    <property type="match status" value="1"/>
</dbReference>
<organism evidence="4 5">
    <name type="scientific">Leeuwenhoekiella palythoae</name>
    <dbReference type="NCBI Taxonomy" id="573501"/>
    <lineage>
        <taxon>Bacteria</taxon>
        <taxon>Pseudomonadati</taxon>
        <taxon>Bacteroidota</taxon>
        <taxon>Flavobacteriia</taxon>
        <taxon>Flavobacteriales</taxon>
        <taxon>Flavobacteriaceae</taxon>
        <taxon>Leeuwenhoekiella</taxon>
    </lineage>
</organism>
<keyword evidence="6" id="KW-1185">Reference proteome</keyword>
<dbReference type="Proteomes" id="UP000184240">
    <property type="component" value="Unassembled WGS sequence"/>
</dbReference>
<proteinExistence type="predicted"/>
<evidence type="ECO:0000313" key="5">
    <source>
        <dbReference type="Proteomes" id="UP000184240"/>
    </source>
</evidence>
<dbReference type="EMBL" id="FQXT01000002">
    <property type="protein sequence ID" value="SHH92779.1"/>
    <property type="molecule type" value="Genomic_DNA"/>
</dbReference>
<evidence type="ECO:0000259" key="2">
    <source>
        <dbReference type="Pfam" id="PF00248"/>
    </source>
</evidence>
<evidence type="ECO:0000313" key="6">
    <source>
        <dbReference type="Proteomes" id="UP000290037"/>
    </source>
</evidence>
<dbReference type="CDD" id="cd19091">
    <property type="entry name" value="AKR_PsAKR"/>
    <property type="match status" value="1"/>
</dbReference>
<protein>
    <submittedName>
        <fullName evidence="3 4">Predicted oxidoreductase</fullName>
    </submittedName>
</protein>
<dbReference type="STRING" id="573501.SAMN04487999_1454"/>
<gene>
    <name evidence="3" type="ORF">DSM01_747</name>
    <name evidence="4" type="ORF">SAMN04487999_1454</name>
</gene>
<keyword evidence="1" id="KW-0560">Oxidoreductase</keyword>
<name>A0A1M5WYT8_9FLAO</name>
<dbReference type="Gene3D" id="3.20.20.100">
    <property type="entry name" value="NADP-dependent oxidoreductase domain"/>
    <property type="match status" value="1"/>
</dbReference>
<reference evidence="3 6" key="3">
    <citation type="submission" date="2018-07" db="EMBL/GenBank/DDBJ databases">
        <title>Leeuwenhoekiella genomics.</title>
        <authorList>
            <person name="Tahon G."/>
            <person name="Willems A."/>
        </authorList>
    </citation>
    <scope>NUCLEOTIDE SEQUENCE [LARGE SCALE GENOMIC DNA]</scope>
    <source>
        <strain evidence="3 6">LMG 24856</strain>
    </source>
</reference>
<dbReference type="Pfam" id="PF00248">
    <property type="entry name" value="Aldo_ket_red"/>
    <property type="match status" value="1"/>
</dbReference>
<reference evidence="4" key="1">
    <citation type="submission" date="2016-11" db="EMBL/GenBank/DDBJ databases">
        <authorList>
            <person name="Jaros S."/>
            <person name="Januszkiewicz K."/>
            <person name="Wedrychowicz H."/>
        </authorList>
    </citation>
    <scope>NUCLEOTIDE SEQUENCE [LARGE SCALE GENOMIC DNA]</scope>
    <source>
        <strain evidence="4">DSM 19859</strain>
    </source>
</reference>
<dbReference type="Proteomes" id="UP000290037">
    <property type="component" value="Unassembled WGS sequence"/>
</dbReference>
<evidence type="ECO:0000313" key="3">
    <source>
        <dbReference type="EMBL" id="RXG31600.1"/>
    </source>
</evidence>
<feature type="domain" description="NADP-dependent oxidoreductase" evidence="2">
    <location>
        <begin position="15"/>
        <end position="320"/>
    </location>
</feature>